<evidence type="ECO:0000256" key="2">
    <source>
        <dbReference type="SAM" id="Phobius"/>
    </source>
</evidence>
<gene>
    <name evidence="3" type="ORF">J4051_08390</name>
</gene>
<keyword evidence="4" id="KW-1185">Reference proteome</keyword>
<dbReference type="PANTHER" id="PTHR34220">
    <property type="entry name" value="SENSOR HISTIDINE KINASE YPDA"/>
    <property type="match status" value="1"/>
</dbReference>
<feature type="coiled-coil region" evidence="1">
    <location>
        <begin position="40"/>
        <end position="123"/>
    </location>
</feature>
<dbReference type="Proteomes" id="UP000681315">
    <property type="component" value="Unassembled WGS sequence"/>
</dbReference>
<name>A0ABS3SS68_9FLAO</name>
<keyword evidence="1" id="KW-0175">Coiled coil</keyword>
<dbReference type="RefSeq" id="WP_208233424.1">
    <property type="nucleotide sequence ID" value="NZ_JAGEVG010000008.1"/>
</dbReference>
<keyword evidence="2" id="KW-0472">Membrane</keyword>
<protein>
    <recommendedName>
        <fullName evidence="5">Histidine kinase</fullName>
    </recommendedName>
</protein>
<feature type="transmembrane region" description="Helical" evidence="2">
    <location>
        <begin position="15"/>
        <end position="35"/>
    </location>
</feature>
<comment type="caution">
    <text evidence="3">The sequence shown here is derived from an EMBL/GenBank/DDBJ whole genome shotgun (WGS) entry which is preliminary data.</text>
</comment>
<dbReference type="EMBL" id="JAGEVG010000008">
    <property type="protein sequence ID" value="MBO3098281.1"/>
    <property type="molecule type" value="Genomic_DNA"/>
</dbReference>
<keyword evidence="2" id="KW-0812">Transmembrane</keyword>
<dbReference type="PANTHER" id="PTHR34220:SF7">
    <property type="entry name" value="SENSOR HISTIDINE KINASE YPDA"/>
    <property type="match status" value="1"/>
</dbReference>
<proteinExistence type="predicted"/>
<dbReference type="InterPro" id="IPR050640">
    <property type="entry name" value="Bact_2-comp_sensor_kinase"/>
</dbReference>
<sequence>MKNPPYDLGASSDQFIALFLVLICLFVILVFRNWYNLFKKRSLRKENRRLTEQLKAHQRDISNFNIQVKKTKAIEERLKFSQAAITQLDNELRAYKEKFYSTLSQKEKEIEEQKDIINHQKIAYERYVNFKNVETNNTRLGAHFIKNVISQIYIDLDTAENNPKSFFGIYYSFKNTENKIPPLIALKHIFKLLDYNVHAINKEHISLDEEWRHIEMFMELIQYLKPNTDIKLETQISIEQKRLLKIKPTLFFPFVENALKHGSLNNENSFIRIVLKENEDKQLIYCLVNSAEQRGAGDSKVTPTANFGLNALQQLLNAYYPNSKLEHKILPNNQYQSELTLNLN</sequence>
<organism evidence="3 4">
    <name type="scientific">Gelidibacter pelagius</name>
    <dbReference type="NCBI Taxonomy" id="2819985"/>
    <lineage>
        <taxon>Bacteria</taxon>
        <taxon>Pseudomonadati</taxon>
        <taxon>Bacteroidota</taxon>
        <taxon>Flavobacteriia</taxon>
        <taxon>Flavobacteriales</taxon>
        <taxon>Flavobacteriaceae</taxon>
        <taxon>Gelidibacter</taxon>
    </lineage>
</organism>
<evidence type="ECO:0000313" key="4">
    <source>
        <dbReference type="Proteomes" id="UP000681315"/>
    </source>
</evidence>
<accession>A0ABS3SS68</accession>
<evidence type="ECO:0008006" key="5">
    <source>
        <dbReference type="Google" id="ProtNLM"/>
    </source>
</evidence>
<evidence type="ECO:0000256" key="1">
    <source>
        <dbReference type="SAM" id="Coils"/>
    </source>
</evidence>
<evidence type="ECO:0000313" key="3">
    <source>
        <dbReference type="EMBL" id="MBO3098281.1"/>
    </source>
</evidence>
<keyword evidence="2" id="KW-1133">Transmembrane helix</keyword>
<reference evidence="3 4" key="1">
    <citation type="submission" date="2021-03" db="EMBL/GenBank/DDBJ databases">
        <title>Gelidibacter sp. nov., isolated from costal sediment.</title>
        <authorList>
            <person name="Lun K.-Y."/>
        </authorList>
    </citation>
    <scope>NUCLEOTIDE SEQUENCE [LARGE SCALE GENOMIC DNA]</scope>
    <source>
        <strain evidence="3 4">DF109</strain>
    </source>
</reference>